<name>A0A8S1AZI3_ARCPL</name>
<protein>
    <recommendedName>
        <fullName evidence="3">Kazal-like domain-containing protein</fullName>
    </recommendedName>
</protein>
<gene>
    <name evidence="1" type="ORF">APLA_LOCUS13350</name>
</gene>
<sequence length="295" mass="33932">MIYGLLDKSWKGWKPLRRLLNNLLVCFPDYEANIVAMKLCEHENIMKIKKTQNSTVTRRDRVKRSIFRRDTTTRVHDVYDSTSSEEYASHKIHIDDIYDDQNSSSISGKQADLYLQAHKDGEKGNKKKGEPLLEEIAPNVFHLFSEETIAERKIAENSDECPDTCPAHTDMICVKYLHGVYKTFPSTCHLRQYCCSNGGESRRENRRTELNEKGKNKRITMRAARVSKIRNLKDLCKDIELVSRHPCILSVPFIDSNGVTSRGRVYNQNANDVILGYIKCKSLDLLGKSDPRCPF</sequence>
<comment type="caution">
    <text evidence="1">The sequence shown here is derived from an EMBL/GenBank/DDBJ whole genome shotgun (WGS) entry which is preliminary data.</text>
</comment>
<dbReference type="Proteomes" id="UP000494106">
    <property type="component" value="Unassembled WGS sequence"/>
</dbReference>
<accession>A0A8S1AZI3</accession>
<dbReference type="EMBL" id="CADEBC010000553">
    <property type="protein sequence ID" value="CAB3252194.1"/>
    <property type="molecule type" value="Genomic_DNA"/>
</dbReference>
<dbReference type="OrthoDB" id="7451940at2759"/>
<evidence type="ECO:0008006" key="3">
    <source>
        <dbReference type="Google" id="ProtNLM"/>
    </source>
</evidence>
<keyword evidence="2" id="KW-1185">Reference proteome</keyword>
<evidence type="ECO:0000313" key="1">
    <source>
        <dbReference type="EMBL" id="CAB3252194.1"/>
    </source>
</evidence>
<organism evidence="1 2">
    <name type="scientific">Arctia plantaginis</name>
    <name type="common">Wood tiger moth</name>
    <name type="synonym">Phalaena plantaginis</name>
    <dbReference type="NCBI Taxonomy" id="874455"/>
    <lineage>
        <taxon>Eukaryota</taxon>
        <taxon>Metazoa</taxon>
        <taxon>Ecdysozoa</taxon>
        <taxon>Arthropoda</taxon>
        <taxon>Hexapoda</taxon>
        <taxon>Insecta</taxon>
        <taxon>Pterygota</taxon>
        <taxon>Neoptera</taxon>
        <taxon>Endopterygota</taxon>
        <taxon>Lepidoptera</taxon>
        <taxon>Glossata</taxon>
        <taxon>Ditrysia</taxon>
        <taxon>Noctuoidea</taxon>
        <taxon>Erebidae</taxon>
        <taxon>Arctiinae</taxon>
        <taxon>Arctia</taxon>
    </lineage>
</organism>
<reference evidence="1 2" key="1">
    <citation type="submission" date="2020-04" db="EMBL/GenBank/DDBJ databases">
        <authorList>
            <person name="Wallbank WR R."/>
            <person name="Pardo Diaz C."/>
            <person name="Kozak K."/>
            <person name="Martin S."/>
            <person name="Jiggins C."/>
            <person name="Moest M."/>
            <person name="Warren A I."/>
            <person name="Byers J.R.P. K."/>
            <person name="Montejo-Kovacevich G."/>
            <person name="Yen C E."/>
        </authorList>
    </citation>
    <scope>NUCLEOTIDE SEQUENCE [LARGE SCALE GENOMIC DNA]</scope>
</reference>
<evidence type="ECO:0000313" key="2">
    <source>
        <dbReference type="Proteomes" id="UP000494106"/>
    </source>
</evidence>
<proteinExistence type="predicted"/>
<dbReference type="AlphaFoldDB" id="A0A8S1AZI3"/>